<gene>
    <name evidence="5" type="ORF">KHA90_01210</name>
</gene>
<evidence type="ECO:0000313" key="5">
    <source>
        <dbReference type="EMBL" id="MBS7229628.1"/>
    </source>
</evidence>
<dbReference type="Proteomes" id="UP000722625">
    <property type="component" value="Unassembled WGS sequence"/>
</dbReference>
<dbReference type="Pfam" id="PF00754">
    <property type="entry name" value="F5_F8_type_C"/>
    <property type="match status" value="1"/>
</dbReference>
<dbReference type="InterPro" id="IPR008979">
    <property type="entry name" value="Galactose-bd-like_sf"/>
</dbReference>
<organism evidence="5 6">
    <name type="scientific">Flavobacterium psychroterrae</name>
    <dbReference type="NCBI Taxonomy" id="2133767"/>
    <lineage>
        <taxon>Bacteria</taxon>
        <taxon>Pseudomonadati</taxon>
        <taxon>Bacteroidota</taxon>
        <taxon>Flavobacteriia</taxon>
        <taxon>Flavobacteriales</taxon>
        <taxon>Flavobacteriaceae</taxon>
        <taxon>Flavobacterium</taxon>
    </lineage>
</organism>
<dbReference type="InterPro" id="IPR000757">
    <property type="entry name" value="Beta-glucanase-like"/>
</dbReference>
<dbReference type="InterPro" id="IPR026444">
    <property type="entry name" value="Secre_tail"/>
</dbReference>
<name>A0ABS5P6Y5_9FLAO</name>
<proteinExistence type="inferred from homology"/>
<comment type="caution">
    <text evidence="5">The sequence shown here is derived from an EMBL/GenBank/DDBJ whole genome shotgun (WGS) entry which is preliminary data.</text>
</comment>
<dbReference type="CDD" id="cd08023">
    <property type="entry name" value="GH16_laminarinase_like"/>
    <property type="match status" value="1"/>
</dbReference>
<dbReference type="RefSeq" id="WP_213294012.1">
    <property type="nucleotide sequence ID" value="NZ_JAGYVZ010000001.1"/>
</dbReference>
<dbReference type="EMBL" id="JAGYVZ010000001">
    <property type="protein sequence ID" value="MBS7229628.1"/>
    <property type="molecule type" value="Genomic_DNA"/>
</dbReference>
<dbReference type="PROSITE" id="PS51762">
    <property type="entry name" value="GH16_2"/>
    <property type="match status" value="1"/>
</dbReference>
<dbReference type="NCBIfam" id="TIGR04183">
    <property type="entry name" value="Por_Secre_tail"/>
    <property type="match status" value="1"/>
</dbReference>
<dbReference type="Gene3D" id="2.60.120.200">
    <property type="match status" value="2"/>
</dbReference>
<dbReference type="SUPFAM" id="SSF49899">
    <property type="entry name" value="Concanavalin A-like lectins/glucanases"/>
    <property type="match status" value="1"/>
</dbReference>
<feature type="domain" description="F5/8 type C" evidence="3">
    <location>
        <begin position="1081"/>
        <end position="1224"/>
    </location>
</feature>
<evidence type="ECO:0000259" key="3">
    <source>
        <dbReference type="PROSITE" id="PS50022"/>
    </source>
</evidence>
<comment type="similarity">
    <text evidence="1">Belongs to the glycosyl hydrolase 16 family.</text>
</comment>
<dbReference type="Pfam" id="PF00722">
    <property type="entry name" value="Glyco_hydro_16"/>
    <property type="match status" value="1"/>
</dbReference>
<evidence type="ECO:0000259" key="4">
    <source>
        <dbReference type="PROSITE" id="PS51762"/>
    </source>
</evidence>
<dbReference type="Pfam" id="PF18962">
    <property type="entry name" value="Por_Secre_tail"/>
    <property type="match status" value="1"/>
</dbReference>
<dbReference type="Gene3D" id="2.60.120.260">
    <property type="entry name" value="Galactose-binding domain-like"/>
    <property type="match status" value="1"/>
</dbReference>
<dbReference type="PROSITE" id="PS50022">
    <property type="entry name" value="FA58C_3"/>
    <property type="match status" value="1"/>
</dbReference>
<accession>A0ABS5P6Y5</accession>
<dbReference type="InterPro" id="IPR045829">
    <property type="entry name" value="PKD_6"/>
</dbReference>
<dbReference type="Pfam" id="PF19408">
    <property type="entry name" value="PKD_6"/>
    <property type="match status" value="1"/>
</dbReference>
<dbReference type="Gene3D" id="2.60.40.3080">
    <property type="match status" value="1"/>
</dbReference>
<dbReference type="InterPro" id="IPR050546">
    <property type="entry name" value="Glycosyl_Hydrlase_16"/>
</dbReference>
<dbReference type="InterPro" id="IPR000421">
    <property type="entry name" value="FA58C"/>
</dbReference>
<evidence type="ECO:0000256" key="2">
    <source>
        <dbReference type="ARBA" id="ARBA00022729"/>
    </source>
</evidence>
<feature type="domain" description="GH16" evidence="4">
    <location>
        <begin position="47"/>
        <end position="293"/>
    </location>
</feature>
<dbReference type="PANTHER" id="PTHR10963">
    <property type="entry name" value="GLYCOSYL HYDROLASE-RELATED"/>
    <property type="match status" value="1"/>
</dbReference>
<keyword evidence="6" id="KW-1185">Reference proteome</keyword>
<reference evidence="5 6" key="1">
    <citation type="journal article" date="2018" name="Int. J. Syst. Evol. Microbiol.">
        <title>Flavobacterium chryseum sp. nov. and Flavobacterium psychroterrae sp. nov., novel environmental bacteria isolated from Antarctica.</title>
        <authorList>
            <person name="Kralova S."/>
            <person name="Svec P."/>
            <person name="Busse H.J."/>
            <person name="Stankova E."/>
            <person name="Vaczi P."/>
            <person name="Sedlacek I."/>
        </authorList>
    </citation>
    <scope>NUCLEOTIDE SEQUENCE [LARGE SCALE GENOMIC DNA]</scope>
    <source>
        <strain evidence="5 6">CCM 8827</strain>
    </source>
</reference>
<dbReference type="InterPro" id="IPR013320">
    <property type="entry name" value="ConA-like_dom_sf"/>
</dbReference>
<protein>
    <submittedName>
        <fullName evidence="5">Family 16 glycosylhydrolase</fullName>
    </submittedName>
</protein>
<dbReference type="SUPFAM" id="SSF49785">
    <property type="entry name" value="Galactose-binding domain-like"/>
    <property type="match status" value="1"/>
</dbReference>
<dbReference type="PANTHER" id="PTHR10963:SF55">
    <property type="entry name" value="GLYCOSIDE HYDROLASE FAMILY 16 PROTEIN"/>
    <property type="match status" value="1"/>
</dbReference>
<evidence type="ECO:0000256" key="1">
    <source>
        <dbReference type="ARBA" id="ARBA00006865"/>
    </source>
</evidence>
<evidence type="ECO:0000313" key="6">
    <source>
        <dbReference type="Proteomes" id="UP000722625"/>
    </source>
</evidence>
<sequence>MKQNDFIFGRPPRSNYNLFKRCLILIIIVLSPFLKIQAQCSTLIWADEFNGTTVDATKWQSISGNGCPSLCGFGNGEAQRYDPNQATIVKEGTNSYLNIQAKYEPNASFPAQPYSSAKLTTEGKYAIKYGRIEARMKLSSGMGAWPAFWMLPAGTSNWPFTGEIDIMEAKHRNPKNVDGTIHYDGGGYHYTGRSYTSPTDLSTEFHIYAVEWGPNIIKWFIDGNLFHTATPQTTVNGGWPFNDQQFYIILNLAVGSVGTPYTSVNGAGVEPIPGDFPAKLQVDYVRVYSGSFTYGVLGDAKVYNNEVNKTYSINAIAGATYNWTVPAGATITSGQGTNTITVNWGTTGGDVAVATTVSGCASNTYKLAVITEVPLPVEKIHEDFQSNRNIVYGLKTGVLTEAVANPSATGINTSALVGKYVRNASELYDVMNIKNLVISNANDYVYGRKKISFDIYTSAPVGTKISMQLENSLVTTAINFPSGRHSGYKATTTVQNKWETIEFEFEKVIDPNTSALSINTVVFLFESNSNSGTTYYFDNLLTRAAPEKPIISTDVLQNYDGINKIIKGTTTGVYSVVANPGANAVNNSANVAKYVRNVTEQYDVLFFKTQNNIEDAGLLKNQTKKIMIDVYTTAPIGTVVSLNLENSATSLPANFPTGRNSNYVAITTKQNQWETLTFYYNSSPDEGTSNLAVNQMVILVNSGSYTSDTYYFDNIRIGSTKLPDTFTPGVVYEDYQTVHNITFRDAIGTYTPNTANPSASGINTSSNVGKYVRKSTELYDNFAFNTTLTNIGDFKTGTKKFAMDVYTSAPVGSVISWQAESSASIPSNYPVGRHSIYQAVVKQTNTWHTLVFSYASAPDASTLDSEVNRFVFLLEPGTNSGNTYYFDNIRAVNLVSTDVPPATLPSPWISQDLGAVTPAGEATHANGTFTIKGSGTDIWESSDQFQFVNQSITGDAEIIAKVNSLTNTNTYAKAGVMFRETLTPTSKHAMTNITAAAGVEFLSRDAVAVPTIQQGAAGTTPKWLRITRAGNVFTSYSSDNGTTWTQIGTPRTIAMANTIYVGMAVTSHANGTLATGVFSDVTVRNITPPNNNVNLALAKTATASTEENATYSSAKATDGDATVTRWASSFANASEWIYVDLGANYNINRVVLKWEAAFATQYKVQISTDNVFTENETVNTQTASDGGTDDLAVSGTGRYIRILCTAKALAPYGYSLFEIEAYGSASSAKKASAVIEESEVTNTAFVMYPNPANNTVQLSLPENLDNKTVTIYDNSGTLLFEKKIDADVNESQIDISRIKKGIYILNFKSDQKSWSKKLIKQ</sequence>
<keyword evidence="2" id="KW-0732">Signal</keyword>